<keyword evidence="3" id="KW-1185">Reference proteome</keyword>
<accession>A0AAW6TYG3</accession>
<proteinExistence type="predicted"/>
<dbReference type="RefSeq" id="WP_349244685.1">
    <property type="nucleotide sequence ID" value="NZ_JASCXX010000009.1"/>
</dbReference>
<dbReference type="AlphaFoldDB" id="A0AAW6TYG3"/>
<organism evidence="2 3">
    <name type="scientific">Anaerobaca lacustris</name>
    <dbReference type="NCBI Taxonomy" id="3044600"/>
    <lineage>
        <taxon>Bacteria</taxon>
        <taxon>Pseudomonadati</taxon>
        <taxon>Planctomycetota</taxon>
        <taxon>Phycisphaerae</taxon>
        <taxon>Sedimentisphaerales</taxon>
        <taxon>Anaerobacaceae</taxon>
        <taxon>Anaerobaca</taxon>
    </lineage>
</organism>
<comment type="caution">
    <text evidence="2">The sequence shown here is derived from an EMBL/GenBank/DDBJ whole genome shotgun (WGS) entry which is preliminary data.</text>
</comment>
<evidence type="ECO:0000313" key="3">
    <source>
        <dbReference type="Proteomes" id="UP001431776"/>
    </source>
</evidence>
<evidence type="ECO:0008006" key="4">
    <source>
        <dbReference type="Google" id="ProtNLM"/>
    </source>
</evidence>
<dbReference type="EMBL" id="JASCXX010000009">
    <property type="protein sequence ID" value="MDI6449279.1"/>
    <property type="molecule type" value="Genomic_DNA"/>
</dbReference>
<evidence type="ECO:0000256" key="1">
    <source>
        <dbReference type="SAM" id="SignalP"/>
    </source>
</evidence>
<name>A0AAW6TYG3_9BACT</name>
<dbReference type="Proteomes" id="UP001431776">
    <property type="component" value="Unassembled WGS sequence"/>
</dbReference>
<protein>
    <recommendedName>
        <fullName evidence="4">Transporter</fullName>
    </recommendedName>
</protein>
<feature type="chain" id="PRO_5043599706" description="Transporter" evidence="1">
    <location>
        <begin position="24"/>
        <end position="276"/>
    </location>
</feature>
<feature type="signal peptide" evidence="1">
    <location>
        <begin position="1"/>
        <end position="23"/>
    </location>
</feature>
<reference evidence="2" key="1">
    <citation type="submission" date="2023-05" db="EMBL/GenBank/DDBJ databases">
        <title>Anaerotaeda fermentans gen. nov., sp. nov., a novel anaerobic planctomycete of the new family within the order Sedimentisphaerales isolated from Taman Peninsula, Russia.</title>
        <authorList>
            <person name="Khomyakova M.A."/>
            <person name="Merkel A.Y."/>
            <person name="Slobodkin A.I."/>
        </authorList>
    </citation>
    <scope>NUCLEOTIDE SEQUENCE</scope>
    <source>
        <strain evidence="2">M17dextr</strain>
    </source>
</reference>
<keyword evidence="1" id="KW-0732">Signal</keyword>
<evidence type="ECO:0000313" key="2">
    <source>
        <dbReference type="EMBL" id="MDI6449279.1"/>
    </source>
</evidence>
<gene>
    <name evidence="2" type="ORF">QJ522_09520</name>
</gene>
<sequence>MSGRMAFLSLAVGLAIVASSAWAAVPMGPAMPILEKGQWAVGVEYAYGDADLTAKGTGVDSIVDGPSERYRDKFTLSGMKTNMIFGRIEYALCKDWDVFVRLGVADADAGISGRDADFDGGFGFSGGLGTRATLYRSGPWQIDGLAQVTWVNPDDSRLKGGSADDYYVGTAKLDYLHSQFALAAVYRAKGWGLWAGPFFQMIDGDLDLDVRYSVGDDAGRSKFSGDVEEKSCFGVSLGADCELTDNLVGWLEGQLTGDSWMIGVGVLIRPDQLLGN</sequence>